<feature type="compositionally biased region" description="Polar residues" evidence="4">
    <location>
        <begin position="252"/>
        <end position="308"/>
    </location>
</feature>
<feature type="domain" description="C1q" evidence="5">
    <location>
        <begin position="520"/>
        <end position="660"/>
    </location>
</feature>
<dbReference type="EnsemblMetazoa" id="G31159.1">
    <property type="protein sequence ID" value="G31159.1:cds"/>
    <property type="gene ID" value="G31159"/>
</dbReference>
<dbReference type="InterPro" id="IPR050822">
    <property type="entry name" value="Cerebellin_Synaptic_Org"/>
</dbReference>
<accession>A0A8W8M3J3</accession>
<protein>
    <recommendedName>
        <fullName evidence="5">C1q domain-containing protein</fullName>
    </recommendedName>
</protein>
<feature type="compositionally biased region" description="Low complexity" evidence="4">
    <location>
        <begin position="367"/>
        <end position="384"/>
    </location>
</feature>
<keyword evidence="2" id="KW-0964">Secreted</keyword>
<feature type="domain" description="C1q" evidence="5">
    <location>
        <begin position="879"/>
        <end position="1022"/>
    </location>
</feature>
<dbReference type="AlphaFoldDB" id="A0A8W8M3J3"/>
<evidence type="ECO:0000256" key="4">
    <source>
        <dbReference type="SAM" id="MobiDB-lite"/>
    </source>
</evidence>
<feature type="compositionally biased region" description="Polar residues" evidence="4">
    <location>
        <begin position="337"/>
        <end position="366"/>
    </location>
</feature>
<dbReference type="Pfam" id="PF00386">
    <property type="entry name" value="C1q"/>
    <property type="match status" value="2"/>
</dbReference>
<dbReference type="PANTHER" id="PTHR22923">
    <property type="entry name" value="CEREBELLIN-RELATED"/>
    <property type="match status" value="1"/>
</dbReference>
<name>A0A8W8M3J3_MAGGI</name>
<feature type="region of interest" description="Disordered" evidence="4">
    <location>
        <begin position="1"/>
        <end position="31"/>
    </location>
</feature>
<dbReference type="PRINTS" id="PR00007">
    <property type="entry name" value="COMPLEMNTC1Q"/>
</dbReference>
<keyword evidence="3" id="KW-0732">Signal</keyword>
<proteinExistence type="predicted"/>
<dbReference type="Proteomes" id="UP000005408">
    <property type="component" value="Unassembled WGS sequence"/>
</dbReference>
<comment type="subcellular location">
    <subcellularLocation>
        <location evidence="1">Secreted</location>
    </subcellularLocation>
</comment>
<dbReference type="PROSITE" id="PS50871">
    <property type="entry name" value="C1Q"/>
    <property type="match status" value="2"/>
</dbReference>
<dbReference type="InterPro" id="IPR001073">
    <property type="entry name" value="C1q_dom"/>
</dbReference>
<dbReference type="SUPFAM" id="SSF49842">
    <property type="entry name" value="TNF-like"/>
    <property type="match status" value="4"/>
</dbReference>
<dbReference type="GO" id="GO:0005576">
    <property type="term" value="C:extracellular region"/>
    <property type="evidence" value="ECO:0007669"/>
    <property type="project" value="UniProtKB-SubCell"/>
</dbReference>
<dbReference type="PANTHER" id="PTHR22923:SF116">
    <property type="entry name" value="C1Q DOMAIN-CONTAINING PROTEIN"/>
    <property type="match status" value="1"/>
</dbReference>
<evidence type="ECO:0000259" key="5">
    <source>
        <dbReference type="PROSITE" id="PS50871"/>
    </source>
</evidence>
<evidence type="ECO:0000313" key="6">
    <source>
        <dbReference type="EnsemblMetazoa" id="G31159.1:cds"/>
    </source>
</evidence>
<evidence type="ECO:0000256" key="1">
    <source>
        <dbReference type="ARBA" id="ARBA00004613"/>
    </source>
</evidence>
<evidence type="ECO:0000256" key="3">
    <source>
        <dbReference type="ARBA" id="ARBA00022729"/>
    </source>
</evidence>
<dbReference type="Gene3D" id="2.60.120.40">
    <property type="match status" value="4"/>
</dbReference>
<organism evidence="6 7">
    <name type="scientific">Magallana gigas</name>
    <name type="common">Pacific oyster</name>
    <name type="synonym">Crassostrea gigas</name>
    <dbReference type="NCBI Taxonomy" id="29159"/>
    <lineage>
        <taxon>Eukaryota</taxon>
        <taxon>Metazoa</taxon>
        <taxon>Spiralia</taxon>
        <taxon>Lophotrochozoa</taxon>
        <taxon>Mollusca</taxon>
        <taxon>Bivalvia</taxon>
        <taxon>Autobranchia</taxon>
        <taxon>Pteriomorphia</taxon>
        <taxon>Ostreida</taxon>
        <taxon>Ostreoidea</taxon>
        <taxon>Ostreidae</taxon>
        <taxon>Magallana</taxon>
    </lineage>
</organism>
<keyword evidence="7" id="KW-1185">Reference proteome</keyword>
<feature type="compositionally biased region" description="Polar residues" evidence="4">
    <location>
        <begin position="11"/>
        <end position="20"/>
    </location>
</feature>
<dbReference type="InterPro" id="IPR008983">
    <property type="entry name" value="Tumour_necrosis_fac-like_dom"/>
</dbReference>
<evidence type="ECO:0000313" key="7">
    <source>
        <dbReference type="Proteomes" id="UP000005408"/>
    </source>
</evidence>
<dbReference type="SMART" id="SM00110">
    <property type="entry name" value="C1Q"/>
    <property type="match status" value="2"/>
</dbReference>
<feature type="region of interest" description="Disordered" evidence="4">
    <location>
        <begin position="252"/>
        <end position="384"/>
    </location>
</feature>
<reference evidence="6" key="1">
    <citation type="submission" date="2022-08" db="UniProtKB">
        <authorList>
            <consortium name="EnsemblMetazoa"/>
        </authorList>
    </citation>
    <scope>IDENTIFICATION</scope>
    <source>
        <strain evidence="6">05x7-T-G4-1.051#20</strain>
    </source>
</reference>
<sequence length="1022" mass="113492">MSQPTEDDLTPTMSTPQSMEQEQELTDTCEGVTTREHRTLSEKGLMFYQSRVDHLSAKLTRVGKDLDSLLNTTICEETDIELLSKRLFEVYKTYENLSSDFLNFLIRHNTDDSAREQAGLTLIKATYAQRVEQFVKKMDSVHRVREPKTKSNSFKSARSSSKSSSVAFLLGRQRAKREAAKVKLMFAVQEAMLKAKMDVLSVRKEAAVADAEYLGMKEELDLWDEDSVCDDNNNSDILTKYFCSQLMENDNTDTQTGSVPPVFSVQQRSNNTDTQTGSVPPVFSVQQRSNNTDTQTGSVPLVFSVQQHTDTKTGATTRTCTKREDQVMPSTERTRPPITSSLNAYAPTFQPTNHSSPAQPKLSQVKSSQPASSQPSQPSQPEAPQPALLSEFANYMNKKDLLHPDKDTEIRAEIVTLKTISSKSTLGISRFNRFGSWSSLVRAITLIKRRLTMEQRRMAYVRPIFILTGFLVIFTGAQPIYNPQNEWSKCDNNHQILREIRRDLNELTHLVTQLQKKELGLVNNIAFYAILTSSVTDNYVRFNNVKTNEGAAYDKTSGIFTCQLSGTYVFSWTIASSQHHQTTADLLVNDVSVGSTATYSRGSDSVSKGSSTGFVVYDLLVGDKVRVILKGTAIEEFSTFSGWKLQHDTPSFYARASTHLKAPASRDSGYKFQSVLTNNEHVYNPDNGVITIPETGIWALTISVETMGTFDSIFIEEMHTIPRMWAYSNEDTSSSLLVGTFSYGDKLPWYSFSNSTLLATRSSISGWLIGPSKARPTFMASSDSPTSSSPANFTRKYIDLTDSLSDTEFRTSKSGVYLIYWNTIAKEMVVTTLLVNGKEAGRAATSKSQHSYKDNGSNLAILRLQKDDVITFETDTSSYYVSISVNNVAFHAQLATSVTDEYVIFSQVITNECAAYDKSSGIFTCQLCGTYVFSWTIASSQHHQTTSDLLVNEVSVGSTATYPRGSESVSKGSSTGFVVYNLKVGDKVRVILNGTAIGEFSTFSDGNCSTTPRLSMPEPLLI</sequence>
<evidence type="ECO:0000256" key="2">
    <source>
        <dbReference type="ARBA" id="ARBA00022525"/>
    </source>
</evidence>